<name>A0AAQ3L7R2_9BACT</name>
<dbReference type="Proteomes" id="UP001304300">
    <property type="component" value="Chromosome"/>
</dbReference>
<protein>
    <submittedName>
        <fullName evidence="1">Uncharacterized protein</fullName>
    </submittedName>
</protein>
<accession>A0AAQ3L7R2</accession>
<organism evidence="1 2">
    <name type="scientific">Rubellicoccus peritrichatus</name>
    <dbReference type="NCBI Taxonomy" id="3080537"/>
    <lineage>
        <taxon>Bacteria</taxon>
        <taxon>Pseudomonadati</taxon>
        <taxon>Verrucomicrobiota</taxon>
        <taxon>Opitutia</taxon>
        <taxon>Puniceicoccales</taxon>
        <taxon>Cerasicoccaceae</taxon>
        <taxon>Rubellicoccus</taxon>
    </lineage>
</organism>
<dbReference type="KEGG" id="puo:RZN69_16450"/>
<gene>
    <name evidence="1" type="ORF">RZN69_16450</name>
</gene>
<reference evidence="1 2" key="1">
    <citation type="submission" date="2023-10" db="EMBL/GenBank/DDBJ databases">
        <title>Rubellicoccus peritrichatus gen. nov., sp. nov., isolated from an algae of coral reef tank.</title>
        <authorList>
            <person name="Luo J."/>
        </authorList>
    </citation>
    <scope>NUCLEOTIDE SEQUENCE [LARGE SCALE GENOMIC DNA]</scope>
    <source>
        <strain evidence="1 2">CR14</strain>
    </source>
</reference>
<evidence type="ECO:0000313" key="1">
    <source>
        <dbReference type="EMBL" id="WOO40212.1"/>
    </source>
</evidence>
<proteinExistence type="predicted"/>
<evidence type="ECO:0000313" key="2">
    <source>
        <dbReference type="Proteomes" id="UP001304300"/>
    </source>
</evidence>
<dbReference type="AlphaFoldDB" id="A0AAQ3L7R2"/>
<dbReference type="RefSeq" id="WP_317832360.1">
    <property type="nucleotide sequence ID" value="NZ_CP136920.1"/>
</dbReference>
<dbReference type="EMBL" id="CP136920">
    <property type="protein sequence ID" value="WOO40212.1"/>
    <property type="molecule type" value="Genomic_DNA"/>
</dbReference>
<keyword evidence="2" id="KW-1185">Reference proteome</keyword>
<sequence>MNERLVSYLKDNRDQILENWITEADLPLPQTAPSNNGCRGTVPLAFLESTFDRIIGRLEGRPCNCPKEDKEDNGPEIHLDDILNVTCACKSRRFGGRVCLELHESGLRAFMSVFNDTWDTEGEFSKLDRECNADLINHALAWNFGQEISNCQHRHERPDCPFVLK</sequence>